<name>A0A9D2MM37_9FIRM</name>
<keyword evidence="3" id="KW-0408">Iron</keyword>
<proteinExistence type="inferred from homology"/>
<dbReference type="InterPro" id="IPR035938">
    <property type="entry name" value="Hemerythrin-like_sf"/>
</dbReference>
<dbReference type="AlphaFoldDB" id="A0A9D2MM37"/>
<evidence type="ECO:0000256" key="3">
    <source>
        <dbReference type="ARBA" id="ARBA00023004"/>
    </source>
</evidence>
<dbReference type="Pfam" id="PF01814">
    <property type="entry name" value="Hemerythrin"/>
    <property type="match status" value="1"/>
</dbReference>
<dbReference type="InterPro" id="IPR012312">
    <property type="entry name" value="Hemerythrin-like"/>
</dbReference>
<dbReference type="PANTHER" id="PTHR37164">
    <property type="entry name" value="BACTERIOHEMERYTHRIN"/>
    <property type="match status" value="1"/>
</dbReference>
<evidence type="ECO:0000256" key="1">
    <source>
        <dbReference type="ARBA" id="ARBA00010587"/>
    </source>
</evidence>
<evidence type="ECO:0000259" key="4">
    <source>
        <dbReference type="Pfam" id="PF01814"/>
    </source>
</evidence>
<keyword evidence="2" id="KW-0479">Metal-binding</keyword>
<comment type="similarity">
    <text evidence="1">Belongs to the hemerythrin family.</text>
</comment>
<dbReference type="Gene3D" id="1.20.120.50">
    <property type="entry name" value="Hemerythrin-like"/>
    <property type="match status" value="1"/>
</dbReference>
<dbReference type="EMBL" id="DWXO01000077">
    <property type="protein sequence ID" value="HJB80921.1"/>
    <property type="molecule type" value="Genomic_DNA"/>
</dbReference>
<accession>A0A9D2MM37</accession>
<organism evidence="5 6">
    <name type="scientific">Candidatus Flavonifractor intestinigallinarum</name>
    <dbReference type="NCBI Taxonomy" id="2838586"/>
    <lineage>
        <taxon>Bacteria</taxon>
        <taxon>Bacillati</taxon>
        <taxon>Bacillota</taxon>
        <taxon>Clostridia</taxon>
        <taxon>Eubacteriales</taxon>
        <taxon>Oscillospiraceae</taxon>
        <taxon>Flavonifractor</taxon>
    </lineage>
</organism>
<dbReference type="NCBIfam" id="TIGR02481">
    <property type="entry name" value="hemeryth_dom"/>
    <property type="match status" value="1"/>
</dbReference>
<dbReference type="GO" id="GO:0046872">
    <property type="term" value="F:metal ion binding"/>
    <property type="evidence" value="ECO:0007669"/>
    <property type="project" value="UniProtKB-KW"/>
</dbReference>
<protein>
    <submittedName>
        <fullName evidence="5">Hemerythrin family protein</fullName>
    </submittedName>
</protein>
<dbReference type="Proteomes" id="UP000823921">
    <property type="component" value="Unassembled WGS sequence"/>
</dbReference>
<reference evidence="5" key="2">
    <citation type="submission" date="2021-04" db="EMBL/GenBank/DDBJ databases">
        <authorList>
            <person name="Gilroy R."/>
        </authorList>
    </citation>
    <scope>NUCLEOTIDE SEQUENCE</scope>
    <source>
        <strain evidence="5">CHK192-8294</strain>
    </source>
</reference>
<dbReference type="InterPro" id="IPR012827">
    <property type="entry name" value="Hemerythrin_metal-bd"/>
</dbReference>
<evidence type="ECO:0000256" key="2">
    <source>
        <dbReference type="ARBA" id="ARBA00022723"/>
    </source>
</evidence>
<evidence type="ECO:0000313" key="6">
    <source>
        <dbReference type="Proteomes" id="UP000823921"/>
    </source>
</evidence>
<reference evidence="5" key="1">
    <citation type="journal article" date="2021" name="PeerJ">
        <title>Extensive microbial diversity within the chicken gut microbiome revealed by metagenomics and culture.</title>
        <authorList>
            <person name="Gilroy R."/>
            <person name="Ravi A."/>
            <person name="Getino M."/>
            <person name="Pursley I."/>
            <person name="Horton D.L."/>
            <person name="Alikhan N.F."/>
            <person name="Baker D."/>
            <person name="Gharbi K."/>
            <person name="Hall N."/>
            <person name="Watson M."/>
            <person name="Adriaenssens E.M."/>
            <person name="Foster-Nyarko E."/>
            <person name="Jarju S."/>
            <person name="Secka A."/>
            <person name="Antonio M."/>
            <person name="Oren A."/>
            <person name="Chaudhuri R.R."/>
            <person name="La Ragione R."/>
            <person name="Hildebrand F."/>
            <person name="Pallen M.J."/>
        </authorList>
    </citation>
    <scope>NUCLEOTIDE SEQUENCE</scope>
    <source>
        <strain evidence="5">CHK192-8294</strain>
    </source>
</reference>
<dbReference type="InterPro" id="IPR050669">
    <property type="entry name" value="Hemerythrin"/>
</dbReference>
<sequence length="132" mass="15113">MKYTLTPDLTTGNALIDSQHRLLLDTVNTLMDACSSGKGREQIQSTLTFLNDYVAKHFRDEERLQMQTSYPGYPEHKKFHEGYRQMLAETSQQLVKDGSTIKALGELNRIVAILVAHIRNEDKRLAHHIQSM</sequence>
<gene>
    <name evidence="5" type="ORF">H9712_08040</name>
</gene>
<dbReference type="PANTHER" id="PTHR37164:SF1">
    <property type="entry name" value="BACTERIOHEMERYTHRIN"/>
    <property type="match status" value="1"/>
</dbReference>
<evidence type="ECO:0000313" key="5">
    <source>
        <dbReference type="EMBL" id="HJB80921.1"/>
    </source>
</evidence>
<dbReference type="NCBIfam" id="NF033749">
    <property type="entry name" value="bact_hemeryth"/>
    <property type="match status" value="1"/>
</dbReference>
<feature type="domain" description="Hemerythrin-like" evidence="4">
    <location>
        <begin position="12"/>
        <end position="125"/>
    </location>
</feature>
<dbReference type="CDD" id="cd12107">
    <property type="entry name" value="Hemerythrin"/>
    <property type="match status" value="1"/>
</dbReference>
<comment type="caution">
    <text evidence="5">The sequence shown here is derived from an EMBL/GenBank/DDBJ whole genome shotgun (WGS) entry which is preliminary data.</text>
</comment>
<dbReference type="SUPFAM" id="SSF47188">
    <property type="entry name" value="Hemerythrin-like"/>
    <property type="match status" value="1"/>
</dbReference>